<gene>
    <name evidence="1" type="ORF">HPB49_012432</name>
</gene>
<reference evidence="1" key="1">
    <citation type="submission" date="2020-05" db="EMBL/GenBank/DDBJ databases">
        <title>Large-scale comparative analyses of tick genomes elucidate their genetic diversity and vector capacities.</title>
        <authorList>
            <person name="Jia N."/>
            <person name="Wang J."/>
            <person name="Shi W."/>
            <person name="Du L."/>
            <person name="Sun Y."/>
            <person name="Zhan W."/>
            <person name="Jiang J."/>
            <person name="Wang Q."/>
            <person name="Zhang B."/>
            <person name="Ji P."/>
            <person name="Sakyi L.B."/>
            <person name="Cui X."/>
            <person name="Yuan T."/>
            <person name="Jiang B."/>
            <person name="Yang W."/>
            <person name="Lam T.T.-Y."/>
            <person name="Chang Q."/>
            <person name="Ding S."/>
            <person name="Wang X."/>
            <person name="Zhu J."/>
            <person name="Ruan X."/>
            <person name="Zhao L."/>
            <person name="Wei J."/>
            <person name="Que T."/>
            <person name="Du C."/>
            <person name="Cheng J."/>
            <person name="Dai P."/>
            <person name="Han X."/>
            <person name="Huang E."/>
            <person name="Gao Y."/>
            <person name="Liu J."/>
            <person name="Shao H."/>
            <person name="Ye R."/>
            <person name="Li L."/>
            <person name="Wei W."/>
            <person name="Wang X."/>
            <person name="Wang C."/>
            <person name="Yang T."/>
            <person name="Huo Q."/>
            <person name="Li W."/>
            <person name="Guo W."/>
            <person name="Chen H."/>
            <person name="Zhou L."/>
            <person name="Ni X."/>
            <person name="Tian J."/>
            <person name="Zhou Y."/>
            <person name="Sheng Y."/>
            <person name="Liu T."/>
            <person name="Pan Y."/>
            <person name="Xia L."/>
            <person name="Li J."/>
            <person name="Zhao F."/>
            <person name="Cao W."/>
        </authorList>
    </citation>
    <scope>NUCLEOTIDE SEQUENCE</scope>
    <source>
        <strain evidence="1">Dsil-2018</strain>
    </source>
</reference>
<evidence type="ECO:0000313" key="1">
    <source>
        <dbReference type="EMBL" id="KAH7933420.1"/>
    </source>
</evidence>
<dbReference type="Proteomes" id="UP000821865">
    <property type="component" value="Chromosome 9"/>
</dbReference>
<comment type="caution">
    <text evidence="1">The sequence shown here is derived from an EMBL/GenBank/DDBJ whole genome shotgun (WGS) entry which is preliminary data.</text>
</comment>
<keyword evidence="2" id="KW-1185">Reference proteome</keyword>
<dbReference type="EMBL" id="CM023478">
    <property type="protein sequence ID" value="KAH7933420.1"/>
    <property type="molecule type" value="Genomic_DNA"/>
</dbReference>
<name>A0ACB8C3L7_DERSI</name>
<protein>
    <submittedName>
        <fullName evidence="1">Uncharacterized protein</fullName>
    </submittedName>
</protein>
<organism evidence="1 2">
    <name type="scientific">Dermacentor silvarum</name>
    <name type="common">Tick</name>
    <dbReference type="NCBI Taxonomy" id="543639"/>
    <lineage>
        <taxon>Eukaryota</taxon>
        <taxon>Metazoa</taxon>
        <taxon>Ecdysozoa</taxon>
        <taxon>Arthropoda</taxon>
        <taxon>Chelicerata</taxon>
        <taxon>Arachnida</taxon>
        <taxon>Acari</taxon>
        <taxon>Parasitiformes</taxon>
        <taxon>Ixodida</taxon>
        <taxon>Ixodoidea</taxon>
        <taxon>Ixodidae</taxon>
        <taxon>Rhipicephalinae</taxon>
        <taxon>Dermacentor</taxon>
    </lineage>
</organism>
<accession>A0ACB8C3L7</accession>
<sequence length="275" mass="31091">MRKEALLVAAFDELFSSSSDSEDDMLIDLVQKQCGEEQPKVDRFVERVVRRLDDTGETKLPREPSPSRLSTVNGIIERVAGYLDSISADVMRFPETPEKKKKNSSQRKVRRSFLSVLGCIDGTYIETRCPAGKIASTYTNRHDKKSYGVQAICTADRKFVDVFLGPTGKMHDAETFKRSFALDKLPGVCEGKYHLLGDAAYPLREYLLTPFRDYGSLTPECVQYNLRLSQTHDQVQMSHTMDSRKTLLLAPLFYGLKSVLALLCSFAVPCFIFYI</sequence>
<proteinExistence type="predicted"/>
<evidence type="ECO:0000313" key="2">
    <source>
        <dbReference type="Proteomes" id="UP000821865"/>
    </source>
</evidence>